<keyword evidence="4 10" id="KW-1134">Transmembrane beta strand</keyword>
<reference evidence="14 15" key="1">
    <citation type="submission" date="2017-11" db="EMBL/GenBank/DDBJ databases">
        <title>Draft genome sequence of Mitsuaria sp. HWN-4.</title>
        <authorList>
            <person name="Gundlapally S.R."/>
        </authorList>
    </citation>
    <scope>NUCLEOTIDE SEQUENCE [LARGE SCALE GENOMIC DNA]</scope>
    <source>
        <strain evidence="14 15">HWN-4</strain>
    </source>
</reference>
<evidence type="ECO:0000256" key="9">
    <source>
        <dbReference type="ARBA" id="ARBA00023237"/>
    </source>
</evidence>
<evidence type="ECO:0000256" key="1">
    <source>
        <dbReference type="ARBA" id="ARBA00004571"/>
    </source>
</evidence>
<keyword evidence="15" id="KW-1185">Reference proteome</keyword>
<evidence type="ECO:0000256" key="2">
    <source>
        <dbReference type="ARBA" id="ARBA00009810"/>
    </source>
</evidence>
<dbReference type="InterPro" id="IPR036942">
    <property type="entry name" value="Beta-barrel_TonB_sf"/>
</dbReference>
<comment type="caution">
    <text evidence="14">The sequence shown here is derived from an EMBL/GenBank/DDBJ whole genome shotgun (WGS) entry which is preliminary data.</text>
</comment>
<comment type="subcellular location">
    <subcellularLocation>
        <location evidence="1 10">Cell outer membrane</location>
        <topology evidence="1 10">Multi-pass membrane protein</topology>
    </subcellularLocation>
</comment>
<evidence type="ECO:0000256" key="10">
    <source>
        <dbReference type="PROSITE-ProRule" id="PRU01360"/>
    </source>
</evidence>
<keyword evidence="3 10" id="KW-0813">Transport</keyword>
<dbReference type="EMBL" id="PEOG01000014">
    <property type="protein sequence ID" value="PIM54008.1"/>
    <property type="molecule type" value="Genomic_DNA"/>
</dbReference>
<dbReference type="InterPro" id="IPR039426">
    <property type="entry name" value="TonB-dep_rcpt-like"/>
</dbReference>
<protein>
    <submittedName>
        <fullName evidence="14">Energy transducer TonB</fullName>
    </submittedName>
</protein>
<name>A0A2G9CC37_9BURK</name>
<feature type="domain" description="TonB-dependent receptor-like beta-barrel" evidence="12">
    <location>
        <begin position="387"/>
        <end position="893"/>
    </location>
</feature>
<dbReference type="AlphaFoldDB" id="A0A2G9CC37"/>
<gene>
    <name evidence="14" type="ORF">CS062_06875</name>
</gene>
<dbReference type="PANTHER" id="PTHR47234:SF2">
    <property type="entry name" value="TONB-DEPENDENT RECEPTOR"/>
    <property type="match status" value="1"/>
</dbReference>
<dbReference type="InterPro" id="IPR000531">
    <property type="entry name" value="Beta-barrel_TonB"/>
</dbReference>
<dbReference type="Proteomes" id="UP000231501">
    <property type="component" value="Unassembled WGS sequence"/>
</dbReference>
<sequence length="931" mass="100566">MGITQHTFAQASRCEAVSIPARRTHKEGGRSPLEVHMYKLNAVSLAVAATIAAASFPALAQEQQDQSQLERVVVTGSAIKRLDAESSVPVTTFKMSDIRQQGLTTVEQILSTLTASQSSLGTSQAVGSSTGGASFADLRGIGANKTLVLLNGRRIANNAFDGSAPDLNMIPLAAIERIEVLRDGASSLYGTDAIGGVINFITRSDYQGGTVTLGFDSPQHAGGKTRNANAGFGYGDLDKQGFNLFGFVDLQKQDPIGGTQRDYNTRFVGGKSGSTLPANYYQDGSTIYNPAAPTCASGIFLVPNADQTSCTMSTSRYVDYVPESQRASAMLKGSFKLNNDHTFGAEYFITRSEVKTRIAPVPYGFLVQNRLRPDGSANPFYPTNPALSSTYDGDGYAGQTMTDGGATIQPGYITLKWRDAPNGPRGDKNTNTQQRLVLSLDGTLAGWDYSAGLSYNQNKVTEDLISGYSDGNKITEGILTGIINPFGDQDAAGTAYLQGANALGRLMIGKGRTTNLDAHASRELGDWLGAGRAAALALGAEFRQEKFTQDAQDAYAQTVVASTGIDPNIYSSGKRDVYAVYGELNVPLLKTLDVTAAIRYDKYNDFGSTTNPKFSFRFQPSKEVLIRGSYSTGFRAPSLYDLHAAPTYTNSSTVNDPLLCANGGTTINLCDAQFMVRNGGNDQLKPEKSKSASLGFQFAPLNDLSFGVDFWWLRVKNLIGVIGDASLFDPNNLDKFGQFYHRNSQGRLSVDGSQCPGTDCGYVDVRQLNLGGNNTNGFDLNANYRLRFAGAGNIVLGLNSTYVTKYEYQDLQDGPWNQNVGVYSGAGPVFRWQHTMSAVWSYDKFTVGLTGHYKSGYIDVTPTNHVGSYTTADLYASWRPIKSASLTLGVRNIADRDPPLTFQTQVFQAGYDPRYTDPTGRTFYVRGSYDF</sequence>
<feature type="domain" description="TonB-dependent receptor plug" evidence="13">
    <location>
        <begin position="85"/>
        <end position="197"/>
    </location>
</feature>
<keyword evidence="9 10" id="KW-0998">Cell outer membrane</keyword>
<dbReference type="GO" id="GO:0009279">
    <property type="term" value="C:cell outer membrane"/>
    <property type="evidence" value="ECO:0007669"/>
    <property type="project" value="UniProtKB-SubCell"/>
</dbReference>
<dbReference type="Gene3D" id="2.170.130.10">
    <property type="entry name" value="TonB-dependent receptor, plug domain"/>
    <property type="match status" value="1"/>
</dbReference>
<evidence type="ECO:0000256" key="5">
    <source>
        <dbReference type="ARBA" id="ARBA00022692"/>
    </source>
</evidence>
<dbReference type="PROSITE" id="PS52016">
    <property type="entry name" value="TONB_DEPENDENT_REC_3"/>
    <property type="match status" value="1"/>
</dbReference>
<dbReference type="Pfam" id="PF07715">
    <property type="entry name" value="Plug"/>
    <property type="match status" value="1"/>
</dbReference>
<proteinExistence type="inferred from homology"/>
<evidence type="ECO:0000256" key="4">
    <source>
        <dbReference type="ARBA" id="ARBA00022452"/>
    </source>
</evidence>
<organism evidence="14 15">
    <name type="scientific">Roseateles chitinivorans</name>
    <dbReference type="NCBI Taxonomy" id="2917965"/>
    <lineage>
        <taxon>Bacteria</taxon>
        <taxon>Pseudomonadati</taxon>
        <taxon>Pseudomonadota</taxon>
        <taxon>Betaproteobacteria</taxon>
        <taxon>Burkholderiales</taxon>
        <taxon>Sphaerotilaceae</taxon>
        <taxon>Roseateles</taxon>
    </lineage>
</organism>
<dbReference type="InterPro" id="IPR037066">
    <property type="entry name" value="Plug_dom_sf"/>
</dbReference>
<dbReference type="CDD" id="cd01347">
    <property type="entry name" value="ligand_gated_channel"/>
    <property type="match status" value="1"/>
</dbReference>
<evidence type="ECO:0000256" key="11">
    <source>
        <dbReference type="RuleBase" id="RU003357"/>
    </source>
</evidence>
<evidence type="ECO:0000259" key="12">
    <source>
        <dbReference type="Pfam" id="PF00593"/>
    </source>
</evidence>
<evidence type="ECO:0000259" key="13">
    <source>
        <dbReference type="Pfam" id="PF07715"/>
    </source>
</evidence>
<dbReference type="Pfam" id="PF00593">
    <property type="entry name" value="TonB_dep_Rec_b-barrel"/>
    <property type="match status" value="1"/>
</dbReference>
<keyword evidence="8" id="KW-0675">Receptor</keyword>
<evidence type="ECO:0000313" key="14">
    <source>
        <dbReference type="EMBL" id="PIM54008.1"/>
    </source>
</evidence>
<evidence type="ECO:0000313" key="15">
    <source>
        <dbReference type="Proteomes" id="UP000231501"/>
    </source>
</evidence>
<dbReference type="Gene3D" id="2.40.170.20">
    <property type="entry name" value="TonB-dependent receptor, beta-barrel domain"/>
    <property type="match status" value="1"/>
</dbReference>
<accession>A0A2G9CC37</accession>
<dbReference type="SUPFAM" id="SSF56935">
    <property type="entry name" value="Porins"/>
    <property type="match status" value="1"/>
</dbReference>
<dbReference type="PANTHER" id="PTHR47234">
    <property type="match status" value="1"/>
</dbReference>
<comment type="similarity">
    <text evidence="2 10 11">Belongs to the TonB-dependent receptor family.</text>
</comment>
<evidence type="ECO:0000256" key="3">
    <source>
        <dbReference type="ARBA" id="ARBA00022448"/>
    </source>
</evidence>
<evidence type="ECO:0000256" key="7">
    <source>
        <dbReference type="ARBA" id="ARBA00023136"/>
    </source>
</evidence>
<keyword evidence="7 10" id="KW-0472">Membrane</keyword>
<dbReference type="InterPro" id="IPR012910">
    <property type="entry name" value="Plug_dom"/>
</dbReference>
<evidence type="ECO:0000256" key="8">
    <source>
        <dbReference type="ARBA" id="ARBA00023170"/>
    </source>
</evidence>
<keyword evidence="6 11" id="KW-0798">TonB box</keyword>
<keyword evidence="5 10" id="KW-0812">Transmembrane</keyword>
<evidence type="ECO:0000256" key="6">
    <source>
        <dbReference type="ARBA" id="ARBA00023077"/>
    </source>
</evidence>